<comment type="caution">
    <text evidence="2">The sequence shown here is derived from an EMBL/GenBank/DDBJ whole genome shotgun (WGS) entry which is preliminary data.</text>
</comment>
<dbReference type="Proteomes" id="UP001239414">
    <property type="component" value="Unassembled WGS sequence"/>
</dbReference>
<evidence type="ECO:0000313" key="3">
    <source>
        <dbReference type="Proteomes" id="UP001239414"/>
    </source>
</evidence>
<proteinExistence type="predicted"/>
<feature type="compositionally biased region" description="Low complexity" evidence="1">
    <location>
        <begin position="72"/>
        <end position="85"/>
    </location>
</feature>
<protein>
    <submittedName>
        <fullName evidence="2">Beta-N-acetylglucosaminidase</fullName>
    </submittedName>
</protein>
<sequence>MAIKPATKEFYTVRRLSFSRRFPARTATAAALLGLSVAAASCSSDADAPDDAPVETTSAATTTTSENDEESAASSTESSTSSTESESADKDEDEASEESTTSEPSAGGELDKSVAKVYDVYKSLAPKDLFAQFERCDSTGGDSSYNCSGPKVGQFQFFKSHSKASQTTQVLTELRSSHAIEDDGDRVVGWSTLGATAVITVVDNKEGLVMQQMISSDQVDPEEKIKELGLVKD</sequence>
<name>A0ABT7FMA1_9CORY</name>
<evidence type="ECO:0000313" key="2">
    <source>
        <dbReference type="EMBL" id="MDK4246708.1"/>
    </source>
</evidence>
<accession>A0ABT7FMA1</accession>
<feature type="region of interest" description="Disordered" evidence="1">
    <location>
        <begin position="42"/>
        <end position="109"/>
    </location>
</feature>
<keyword evidence="3" id="KW-1185">Reference proteome</keyword>
<gene>
    <name evidence="2" type="ORF">QPX34_01560</name>
</gene>
<dbReference type="RefSeq" id="WP_431604372.1">
    <property type="nucleotide sequence ID" value="NZ_JASNUO010000002.1"/>
</dbReference>
<dbReference type="EMBL" id="JASNUO010000002">
    <property type="protein sequence ID" value="MDK4246708.1"/>
    <property type="molecule type" value="Genomic_DNA"/>
</dbReference>
<organism evidence="2 3">
    <name type="scientific">Corynebacterium accolens</name>
    <dbReference type="NCBI Taxonomy" id="38284"/>
    <lineage>
        <taxon>Bacteria</taxon>
        <taxon>Bacillati</taxon>
        <taxon>Actinomycetota</taxon>
        <taxon>Actinomycetes</taxon>
        <taxon>Mycobacteriales</taxon>
        <taxon>Corynebacteriaceae</taxon>
        <taxon>Corynebacterium</taxon>
    </lineage>
</organism>
<evidence type="ECO:0000256" key="1">
    <source>
        <dbReference type="SAM" id="MobiDB-lite"/>
    </source>
</evidence>
<feature type="compositionally biased region" description="Low complexity" evidence="1">
    <location>
        <begin position="54"/>
        <end position="65"/>
    </location>
</feature>
<reference evidence="2 3" key="1">
    <citation type="submission" date="2023-05" db="EMBL/GenBank/DDBJ databases">
        <title>Metabolic capabilities are highly conserved among human nasal-associated Corynebacterium species in pangenomic analyses.</title>
        <authorList>
            <person name="Tran T.H."/>
            <person name="Roberts A.Q."/>
            <person name="Escapa I.F."/>
            <person name="Gao W."/>
            <person name="Conlan S."/>
            <person name="Kong H."/>
            <person name="Segre J.A."/>
            <person name="Kelly M.S."/>
            <person name="Lemon K.P."/>
        </authorList>
    </citation>
    <scope>NUCLEOTIDE SEQUENCE [LARGE SCALE GENOMIC DNA]</scope>
    <source>
        <strain evidence="2 3">KPL3802</strain>
    </source>
</reference>